<evidence type="ECO:0000256" key="1">
    <source>
        <dbReference type="ARBA" id="ARBA00022826"/>
    </source>
</evidence>
<comment type="caution">
    <text evidence="4">The sequence shown here is derived from an EMBL/GenBank/DDBJ whole genome shotgun (WGS) entry which is preliminary data.</text>
</comment>
<reference evidence="4 5" key="1">
    <citation type="journal article" date="2015" name="Genome Biol. Evol.">
        <title>Comparative Genomics of a Bacterivorous Green Alga Reveals Evolutionary Causalities and Consequences of Phago-Mixotrophic Mode of Nutrition.</title>
        <authorList>
            <person name="Burns J.A."/>
            <person name="Paasch A."/>
            <person name="Narechania A."/>
            <person name="Kim E."/>
        </authorList>
    </citation>
    <scope>NUCLEOTIDE SEQUENCE [LARGE SCALE GENOMIC DNA]</scope>
    <source>
        <strain evidence="4 5">PLY_AMNH</strain>
    </source>
</reference>
<dbReference type="InterPro" id="IPR036770">
    <property type="entry name" value="Ankyrin_rpt-contain_sf"/>
</dbReference>
<dbReference type="EMBL" id="LGRX02009492">
    <property type="protein sequence ID" value="KAK3271652.1"/>
    <property type="molecule type" value="Genomic_DNA"/>
</dbReference>
<accession>A0AAE0L4L7</accession>
<dbReference type="InterPro" id="IPR045319">
    <property type="entry name" value="KAT/AKT"/>
</dbReference>
<evidence type="ECO:0000313" key="5">
    <source>
        <dbReference type="Proteomes" id="UP001190700"/>
    </source>
</evidence>
<organism evidence="4 5">
    <name type="scientific">Cymbomonas tetramitiformis</name>
    <dbReference type="NCBI Taxonomy" id="36881"/>
    <lineage>
        <taxon>Eukaryota</taxon>
        <taxon>Viridiplantae</taxon>
        <taxon>Chlorophyta</taxon>
        <taxon>Pyramimonadophyceae</taxon>
        <taxon>Pyramimonadales</taxon>
        <taxon>Pyramimonadaceae</taxon>
        <taxon>Cymbomonas</taxon>
    </lineage>
</organism>
<dbReference type="PANTHER" id="PTHR45743">
    <property type="entry name" value="POTASSIUM CHANNEL AKT1"/>
    <property type="match status" value="1"/>
</dbReference>
<dbReference type="SUPFAM" id="SSF48403">
    <property type="entry name" value="Ankyrin repeat"/>
    <property type="match status" value="1"/>
</dbReference>
<dbReference type="Proteomes" id="UP001190700">
    <property type="component" value="Unassembled WGS sequence"/>
</dbReference>
<keyword evidence="3" id="KW-0040">ANK repeat</keyword>
<feature type="repeat" description="ANK" evidence="3">
    <location>
        <begin position="79"/>
        <end position="111"/>
    </location>
</feature>
<evidence type="ECO:0000256" key="2">
    <source>
        <dbReference type="ARBA" id="ARBA00022882"/>
    </source>
</evidence>
<dbReference type="Gene3D" id="1.25.40.20">
    <property type="entry name" value="Ankyrin repeat-containing domain"/>
    <property type="match status" value="1"/>
</dbReference>
<keyword evidence="2" id="KW-0851">Voltage-gated channel</keyword>
<proteinExistence type="predicted"/>
<keyword evidence="2" id="KW-0406">Ion transport</keyword>
<protein>
    <submittedName>
        <fullName evidence="4">Uncharacterized protein</fullName>
    </submittedName>
</protein>
<keyword evidence="1" id="KW-0630">Potassium</keyword>
<dbReference type="InterPro" id="IPR002110">
    <property type="entry name" value="Ankyrin_rpt"/>
</dbReference>
<evidence type="ECO:0000313" key="4">
    <source>
        <dbReference type="EMBL" id="KAK3271652.1"/>
    </source>
</evidence>
<dbReference type="AlphaFoldDB" id="A0AAE0L4L7"/>
<name>A0AAE0L4L7_9CHLO</name>
<dbReference type="GO" id="GO:0034702">
    <property type="term" value="C:monoatomic ion channel complex"/>
    <property type="evidence" value="ECO:0007669"/>
    <property type="project" value="UniProtKB-KW"/>
</dbReference>
<keyword evidence="1" id="KW-0633">Potassium transport</keyword>
<dbReference type="PROSITE" id="PS50297">
    <property type="entry name" value="ANK_REP_REGION"/>
    <property type="match status" value="1"/>
</dbReference>
<keyword evidence="2" id="KW-0407">Ion channel</keyword>
<sequence>MVEARREWLLQGAGGNGNEQNDHLFEDMIGDSLAQAIHDLKKRRNNELVKQMLRAAYRGSMHKIEKLLQQTSTNVTDELGRSALHIAASEGKLEIVEYLLKMGADVTMKDSQSNTPLNDAVRHKHDDVARMLREFDPSLKLTLPGCQAACEICQAAFTGDISELQRSLANGTDVNAADYDFR</sequence>
<dbReference type="SMART" id="SM00248">
    <property type="entry name" value="ANK"/>
    <property type="match status" value="2"/>
</dbReference>
<dbReference type="PROSITE" id="PS50088">
    <property type="entry name" value="ANK_REPEAT"/>
    <property type="match status" value="1"/>
</dbReference>
<evidence type="ECO:0000256" key="3">
    <source>
        <dbReference type="PROSITE-ProRule" id="PRU00023"/>
    </source>
</evidence>
<gene>
    <name evidence="4" type="ORF">CYMTET_20014</name>
</gene>
<dbReference type="Pfam" id="PF12796">
    <property type="entry name" value="Ank_2"/>
    <property type="match status" value="1"/>
</dbReference>
<keyword evidence="2" id="KW-0813">Transport</keyword>
<keyword evidence="1" id="KW-0631">Potassium channel</keyword>
<keyword evidence="5" id="KW-1185">Reference proteome</keyword>
<dbReference type="GO" id="GO:0005249">
    <property type="term" value="F:voltage-gated potassium channel activity"/>
    <property type="evidence" value="ECO:0007669"/>
    <property type="project" value="InterPro"/>
</dbReference>